<comment type="caution">
    <text evidence="2">The sequence shown here is derived from an EMBL/GenBank/DDBJ whole genome shotgun (WGS) entry which is preliminary data.</text>
</comment>
<dbReference type="Pfam" id="PF11181">
    <property type="entry name" value="YflT"/>
    <property type="match status" value="1"/>
</dbReference>
<evidence type="ECO:0000313" key="3">
    <source>
        <dbReference type="Proteomes" id="UP001596147"/>
    </source>
</evidence>
<proteinExistence type="predicted"/>
<reference evidence="3" key="1">
    <citation type="journal article" date="2019" name="Int. J. Syst. Evol. Microbiol.">
        <title>The Global Catalogue of Microorganisms (GCM) 10K type strain sequencing project: providing services to taxonomists for standard genome sequencing and annotation.</title>
        <authorList>
            <consortium name="The Broad Institute Genomics Platform"/>
            <consortium name="The Broad Institute Genome Sequencing Center for Infectious Disease"/>
            <person name="Wu L."/>
            <person name="Ma J."/>
        </authorList>
    </citation>
    <scope>NUCLEOTIDE SEQUENCE [LARGE SCALE GENOMIC DNA]</scope>
    <source>
        <strain evidence="3">CGMCC 1.12237</strain>
    </source>
</reference>
<keyword evidence="3" id="KW-1185">Reference proteome</keyword>
<protein>
    <submittedName>
        <fullName evidence="2">General stress protein</fullName>
    </submittedName>
</protein>
<accession>A0ABW0LL19</accession>
<sequence length="106" mass="11824">MNTVQICENGLEATRVIDELLSQGYIHDNIYIFAHGERRSNDLTDATNTASVGLEEQGFFDAVQNVFRTRGDELRAKFEAVGLTAEEAERYESVLDTGKLVVVANR</sequence>
<feature type="domain" description="General stress protein 17M-like" evidence="1">
    <location>
        <begin position="3"/>
        <end position="98"/>
    </location>
</feature>
<evidence type="ECO:0000259" key="1">
    <source>
        <dbReference type="Pfam" id="PF11181"/>
    </source>
</evidence>
<dbReference type="EMBL" id="JBHSMC010000027">
    <property type="protein sequence ID" value="MFC5466500.1"/>
    <property type="molecule type" value="Genomic_DNA"/>
</dbReference>
<gene>
    <name evidence="2" type="ORF">ACFPM4_17395</name>
</gene>
<dbReference type="RefSeq" id="WP_144927031.1">
    <property type="nucleotide sequence ID" value="NZ_JBHSMC010000027.1"/>
</dbReference>
<name>A0ABW0LL19_9BACI</name>
<evidence type="ECO:0000313" key="2">
    <source>
        <dbReference type="EMBL" id="MFC5466500.1"/>
    </source>
</evidence>
<organism evidence="2 3">
    <name type="scientific">Lederbergia graminis</name>
    <dbReference type="NCBI Taxonomy" id="735518"/>
    <lineage>
        <taxon>Bacteria</taxon>
        <taxon>Bacillati</taxon>
        <taxon>Bacillota</taxon>
        <taxon>Bacilli</taxon>
        <taxon>Bacillales</taxon>
        <taxon>Bacillaceae</taxon>
        <taxon>Lederbergia</taxon>
    </lineage>
</organism>
<dbReference type="InterPro" id="IPR025889">
    <property type="entry name" value="GSP17M-like_dom"/>
</dbReference>
<dbReference type="Proteomes" id="UP001596147">
    <property type="component" value="Unassembled WGS sequence"/>
</dbReference>